<name>A0A7E5X4M4_TRINI</name>
<evidence type="ECO:0000313" key="8">
    <source>
        <dbReference type="RefSeq" id="XP_026747391.1"/>
    </source>
</evidence>
<dbReference type="Proteomes" id="UP000322000">
    <property type="component" value="Chromosome 2"/>
</dbReference>
<dbReference type="InterPro" id="IPR050430">
    <property type="entry name" value="Peptidase_S1"/>
</dbReference>
<dbReference type="InterPro" id="IPR043504">
    <property type="entry name" value="Peptidase_S1_PA_chymotrypsin"/>
</dbReference>
<evidence type="ECO:0000259" key="6">
    <source>
        <dbReference type="PROSITE" id="PS50240"/>
    </source>
</evidence>
<dbReference type="CDD" id="cd00190">
    <property type="entry name" value="Tryp_SPc"/>
    <property type="match status" value="1"/>
</dbReference>
<dbReference type="KEGG" id="tnl:113508510"/>
<keyword evidence="4" id="KW-1015">Disulfide bond</keyword>
<dbReference type="OrthoDB" id="10002959at2759"/>
<dbReference type="AlphaFoldDB" id="A0A7E5X4M4"/>
<keyword evidence="1" id="KW-0645">Protease</keyword>
<dbReference type="GO" id="GO:0006508">
    <property type="term" value="P:proteolysis"/>
    <property type="evidence" value="ECO:0007669"/>
    <property type="project" value="UniProtKB-KW"/>
</dbReference>
<evidence type="ECO:0000256" key="4">
    <source>
        <dbReference type="ARBA" id="ARBA00023157"/>
    </source>
</evidence>
<dbReference type="InterPro" id="IPR001254">
    <property type="entry name" value="Trypsin_dom"/>
</dbReference>
<evidence type="ECO:0000313" key="7">
    <source>
        <dbReference type="Proteomes" id="UP000322000"/>
    </source>
</evidence>
<evidence type="ECO:0000256" key="2">
    <source>
        <dbReference type="ARBA" id="ARBA00022801"/>
    </source>
</evidence>
<protein>
    <submittedName>
        <fullName evidence="8">Trypsin-like</fullName>
    </submittedName>
</protein>
<dbReference type="PRINTS" id="PR00722">
    <property type="entry name" value="CHYMOTRYPSIN"/>
</dbReference>
<sequence length="215" mass="22530">MAYLLLLKGIQYYQCGGSIVSRFAIVTAAHCLTGVTRVTIRIGSTDSNSGGTTYETSLYSIHPRYNSITNNYDIAVIRVASGMTLNSNTTKAIQMVDSGSDVEDGDNVTATGWGATSEGGPTTSQLMVVTIPAINRTTCQQLIGNEITTKMFCAGLQEGGKDTCQGDSGGPAVVNGLLAGVTSFGYGCARPSSPGVYTRIGDDAIRSFIRTIART</sequence>
<reference evidence="8" key="1">
    <citation type="submission" date="2025-08" db="UniProtKB">
        <authorList>
            <consortium name="RefSeq"/>
        </authorList>
    </citation>
    <scope>IDENTIFICATION</scope>
</reference>
<accession>A0A7E5X4M4</accession>
<evidence type="ECO:0000256" key="3">
    <source>
        <dbReference type="ARBA" id="ARBA00022825"/>
    </source>
</evidence>
<dbReference type="RefSeq" id="XP_026747391.1">
    <property type="nucleotide sequence ID" value="XM_026891590.1"/>
</dbReference>
<dbReference type="InterPro" id="IPR009003">
    <property type="entry name" value="Peptidase_S1_PA"/>
</dbReference>
<comment type="similarity">
    <text evidence="5">Belongs to the peptidase S1 family. CLIP subfamily.</text>
</comment>
<dbReference type="Gene3D" id="2.40.10.10">
    <property type="entry name" value="Trypsin-like serine proteases"/>
    <property type="match status" value="2"/>
</dbReference>
<keyword evidence="2" id="KW-0378">Hydrolase</keyword>
<dbReference type="PANTHER" id="PTHR24276:SF91">
    <property type="entry name" value="AT26814P-RELATED"/>
    <property type="match status" value="1"/>
</dbReference>
<dbReference type="PANTHER" id="PTHR24276">
    <property type="entry name" value="POLYSERASE-RELATED"/>
    <property type="match status" value="1"/>
</dbReference>
<evidence type="ECO:0000256" key="1">
    <source>
        <dbReference type="ARBA" id="ARBA00022670"/>
    </source>
</evidence>
<keyword evidence="3" id="KW-0720">Serine protease</keyword>
<dbReference type="SMART" id="SM00020">
    <property type="entry name" value="Tryp_SPc"/>
    <property type="match status" value="1"/>
</dbReference>
<proteinExistence type="inferred from homology"/>
<dbReference type="SUPFAM" id="SSF50494">
    <property type="entry name" value="Trypsin-like serine proteases"/>
    <property type="match status" value="1"/>
</dbReference>
<dbReference type="GeneID" id="113508510"/>
<feature type="domain" description="Peptidase S1" evidence="6">
    <location>
        <begin position="1"/>
        <end position="214"/>
    </location>
</feature>
<dbReference type="GO" id="GO:0004252">
    <property type="term" value="F:serine-type endopeptidase activity"/>
    <property type="evidence" value="ECO:0007669"/>
    <property type="project" value="InterPro"/>
</dbReference>
<dbReference type="FunFam" id="2.40.10.10:FF:000002">
    <property type="entry name" value="Transmembrane protease serine"/>
    <property type="match status" value="1"/>
</dbReference>
<dbReference type="InterPro" id="IPR018114">
    <property type="entry name" value="TRYPSIN_HIS"/>
</dbReference>
<dbReference type="PROSITE" id="PS00134">
    <property type="entry name" value="TRYPSIN_HIS"/>
    <property type="match status" value="1"/>
</dbReference>
<dbReference type="Pfam" id="PF00089">
    <property type="entry name" value="Trypsin"/>
    <property type="match status" value="1"/>
</dbReference>
<dbReference type="InterPro" id="IPR001314">
    <property type="entry name" value="Peptidase_S1A"/>
</dbReference>
<dbReference type="InParanoid" id="A0A7E5X4M4"/>
<keyword evidence="7" id="KW-1185">Reference proteome</keyword>
<organism evidence="7 8">
    <name type="scientific">Trichoplusia ni</name>
    <name type="common">Cabbage looper</name>
    <dbReference type="NCBI Taxonomy" id="7111"/>
    <lineage>
        <taxon>Eukaryota</taxon>
        <taxon>Metazoa</taxon>
        <taxon>Ecdysozoa</taxon>
        <taxon>Arthropoda</taxon>
        <taxon>Hexapoda</taxon>
        <taxon>Insecta</taxon>
        <taxon>Pterygota</taxon>
        <taxon>Neoptera</taxon>
        <taxon>Endopterygota</taxon>
        <taxon>Lepidoptera</taxon>
        <taxon>Glossata</taxon>
        <taxon>Ditrysia</taxon>
        <taxon>Noctuoidea</taxon>
        <taxon>Noctuidae</taxon>
        <taxon>Plusiinae</taxon>
        <taxon>Trichoplusia</taxon>
    </lineage>
</organism>
<gene>
    <name evidence="8" type="primary">LOC113508510</name>
</gene>
<evidence type="ECO:0000256" key="5">
    <source>
        <dbReference type="ARBA" id="ARBA00024195"/>
    </source>
</evidence>
<dbReference type="PROSITE" id="PS50240">
    <property type="entry name" value="TRYPSIN_DOM"/>
    <property type="match status" value="1"/>
</dbReference>